<dbReference type="Gene3D" id="3.40.630.30">
    <property type="match status" value="1"/>
</dbReference>
<sequence>MSGADVPPSARQRTDRDLSDCVRVLTEVHEHDGYPVNWPDLPGAWLTPPSLIASWVAELDGRIAGHIGLARSDVGDAAPGLWSARAGVSIDATAVVNRLFVAPWARGHGIGVLLMAQAVTEAQDRGLHPVLDVVASDTAAAALYERLGWQLLATVEQQWSAEQKVAVRCYAAAT</sequence>
<dbReference type="CDD" id="cd04301">
    <property type="entry name" value="NAT_SF"/>
    <property type="match status" value="1"/>
</dbReference>
<dbReference type="PROSITE" id="PS51186">
    <property type="entry name" value="GNAT"/>
    <property type="match status" value="1"/>
</dbReference>
<name>A0A1C6S1G2_9ACTN</name>
<dbReference type="Proteomes" id="UP000199413">
    <property type="component" value="Unassembled WGS sequence"/>
</dbReference>
<dbReference type="EMBL" id="FMHV01000002">
    <property type="protein sequence ID" value="SCL23315.1"/>
    <property type="molecule type" value="Genomic_DNA"/>
</dbReference>
<keyword evidence="4" id="KW-1185">Reference proteome</keyword>
<dbReference type="InterPro" id="IPR016181">
    <property type="entry name" value="Acyl_CoA_acyltransferase"/>
</dbReference>
<proteinExistence type="predicted"/>
<dbReference type="GO" id="GO:0008080">
    <property type="term" value="F:N-acetyltransferase activity"/>
    <property type="evidence" value="ECO:0007669"/>
    <property type="project" value="InterPro"/>
</dbReference>
<organism evidence="3 4">
    <name type="scientific">Micromonospora rhizosphaerae</name>
    <dbReference type="NCBI Taxonomy" id="568872"/>
    <lineage>
        <taxon>Bacteria</taxon>
        <taxon>Bacillati</taxon>
        <taxon>Actinomycetota</taxon>
        <taxon>Actinomycetes</taxon>
        <taxon>Micromonosporales</taxon>
        <taxon>Micromonosporaceae</taxon>
        <taxon>Micromonospora</taxon>
    </lineage>
</organism>
<protein>
    <submittedName>
        <fullName evidence="3">Acetyltransferase (GNAT) family protein</fullName>
    </submittedName>
</protein>
<evidence type="ECO:0000313" key="4">
    <source>
        <dbReference type="Proteomes" id="UP000199413"/>
    </source>
</evidence>
<evidence type="ECO:0000313" key="3">
    <source>
        <dbReference type="EMBL" id="SCL23315.1"/>
    </source>
</evidence>
<dbReference type="STRING" id="568872.GA0070624_2714"/>
<dbReference type="PANTHER" id="PTHR13947">
    <property type="entry name" value="GNAT FAMILY N-ACETYLTRANSFERASE"/>
    <property type="match status" value="1"/>
</dbReference>
<reference evidence="4" key="1">
    <citation type="submission" date="2016-06" db="EMBL/GenBank/DDBJ databases">
        <authorList>
            <person name="Varghese N."/>
            <person name="Submissions Spin"/>
        </authorList>
    </citation>
    <scope>NUCLEOTIDE SEQUENCE [LARGE SCALE GENOMIC DNA]</scope>
    <source>
        <strain evidence="4">DSM 45431</strain>
    </source>
</reference>
<dbReference type="Pfam" id="PF00583">
    <property type="entry name" value="Acetyltransf_1"/>
    <property type="match status" value="1"/>
</dbReference>
<dbReference type="SUPFAM" id="SSF55729">
    <property type="entry name" value="Acyl-CoA N-acyltransferases (Nat)"/>
    <property type="match status" value="1"/>
</dbReference>
<evidence type="ECO:0000259" key="2">
    <source>
        <dbReference type="PROSITE" id="PS51186"/>
    </source>
</evidence>
<dbReference type="InterPro" id="IPR050769">
    <property type="entry name" value="NAT_camello-type"/>
</dbReference>
<dbReference type="AlphaFoldDB" id="A0A1C6S1G2"/>
<evidence type="ECO:0000256" key="1">
    <source>
        <dbReference type="ARBA" id="ARBA00022679"/>
    </source>
</evidence>
<accession>A0A1C6S1G2</accession>
<dbReference type="PANTHER" id="PTHR13947:SF37">
    <property type="entry name" value="LD18367P"/>
    <property type="match status" value="1"/>
</dbReference>
<dbReference type="InterPro" id="IPR000182">
    <property type="entry name" value="GNAT_dom"/>
</dbReference>
<gene>
    <name evidence="3" type="ORF">GA0070624_2714</name>
</gene>
<keyword evidence="1 3" id="KW-0808">Transferase</keyword>
<feature type="domain" description="N-acetyltransferase" evidence="2">
    <location>
        <begin position="8"/>
        <end position="172"/>
    </location>
</feature>